<keyword evidence="2" id="KW-1185">Reference proteome</keyword>
<evidence type="ECO:0008006" key="3">
    <source>
        <dbReference type="Google" id="ProtNLM"/>
    </source>
</evidence>
<proteinExistence type="predicted"/>
<dbReference type="RefSeq" id="WP_273595093.1">
    <property type="nucleotide sequence ID" value="NZ_JAQQXS010000002.1"/>
</dbReference>
<reference evidence="1 2" key="1">
    <citation type="submission" date="2022-10" db="EMBL/GenBank/DDBJ databases">
        <title>paucibacter sp. hw8 Genome sequencing.</title>
        <authorList>
            <person name="Park S."/>
        </authorList>
    </citation>
    <scope>NUCLEOTIDE SEQUENCE [LARGE SCALE GENOMIC DNA]</scope>
    <source>
        <strain evidence="2">hw8</strain>
    </source>
</reference>
<comment type="caution">
    <text evidence="1">The sequence shown here is derived from an EMBL/GenBank/DDBJ whole genome shotgun (WGS) entry which is preliminary data.</text>
</comment>
<dbReference type="EMBL" id="JAQQXS010000002">
    <property type="protein sequence ID" value="MDC8783968.1"/>
    <property type="molecule type" value="Genomic_DNA"/>
</dbReference>
<evidence type="ECO:0000313" key="2">
    <source>
        <dbReference type="Proteomes" id="UP001219862"/>
    </source>
</evidence>
<gene>
    <name evidence="1" type="ORF">PRZ01_02035</name>
</gene>
<protein>
    <recommendedName>
        <fullName evidence="3">Outer membrane protein beta-barrel domain-containing protein</fullName>
    </recommendedName>
</protein>
<organism evidence="1 2">
    <name type="scientific">Roseateles koreensis</name>
    <dbReference type="NCBI Taxonomy" id="2987526"/>
    <lineage>
        <taxon>Bacteria</taxon>
        <taxon>Pseudomonadati</taxon>
        <taxon>Pseudomonadota</taxon>
        <taxon>Betaproteobacteria</taxon>
        <taxon>Burkholderiales</taxon>
        <taxon>Sphaerotilaceae</taxon>
        <taxon>Roseateles</taxon>
    </lineage>
</organism>
<sequence length="221" mass="22816">MKIVRHSPLLSSKPTAMAGTALSLVSLISLMALLPSTSRAGELEANALSAGLEVPTWQARLELGSLERSAAGAPGSSRLLSARLMGDYFLTRSGLTQIKGGLRATGGMMLGPLSATQAGGYGLALGSNAFKLGQNLSVSQLSLGYALPSAVPSDPAATASYLGLGYSGQSIHGGWGFSADLGLLGSSNSLRLGNSRPANMEELLRDMRFQPVLQLGLSYNY</sequence>
<accession>A0ABT5KNM5</accession>
<dbReference type="Proteomes" id="UP001219862">
    <property type="component" value="Unassembled WGS sequence"/>
</dbReference>
<evidence type="ECO:0000313" key="1">
    <source>
        <dbReference type="EMBL" id="MDC8783968.1"/>
    </source>
</evidence>
<name>A0ABT5KNM5_9BURK</name>
<dbReference type="Gene3D" id="2.40.160.170">
    <property type="match status" value="1"/>
</dbReference>